<dbReference type="InterPro" id="IPR016929">
    <property type="entry name" value="TsiT-like"/>
</dbReference>
<evidence type="ECO:0000259" key="1">
    <source>
        <dbReference type="Pfam" id="PF15579"/>
    </source>
</evidence>
<dbReference type="OrthoDB" id="8718152at2"/>
<dbReference type="RefSeq" id="WP_059752324.1">
    <property type="nucleotide sequence ID" value="NZ_CP013414.1"/>
</dbReference>
<evidence type="ECO:0000313" key="2">
    <source>
        <dbReference type="EMBL" id="KVG65984.1"/>
    </source>
</evidence>
<evidence type="ECO:0000313" key="3">
    <source>
        <dbReference type="Proteomes" id="UP000064029"/>
    </source>
</evidence>
<comment type="caution">
    <text evidence="2">The sequence shown here is derived from an EMBL/GenBank/DDBJ whole genome shotgun (WGS) entry which is preliminary data.</text>
</comment>
<name>A0A103RDV4_9BURK</name>
<dbReference type="EMBL" id="LOXM01000139">
    <property type="protein sequence ID" value="KVG65984.1"/>
    <property type="molecule type" value="Genomic_DNA"/>
</dbReference>
<dbReference type="Proteomes" id="UP000064029">
    <property type="component" value="Unassembled WGS sequence"/>
</dbReference>
<organism evidence="2 3">
    <name type="scientific">Burkholderia ubonensis</name>
    <dbReference type="NCBI Taxonomy" id="101571"/>
    <lineage>
        <taxon>Bacteria</taxon>
        <taxon>Pseudomonadati</taxon>
        <taxon>Pseudomonadota</taxon>
        <taxon>Betaproteobacteria</taxon>
        <taxon>Burkholderiales</taxon>
        <taxon>Burkholderiaceae</taxon>
        <taxon>Burkholderia</taxon>
        <taxon>Burkholderia cepacia complex</taxon>
    </lineage>
</organism>
<dbReference type="PIRSF" id="PIRSF029636">
    <property type="entry name" value="UCP029636"/>
    <property type="match status" value="1"/>
</dbReference>
<dbReference type="AlphaFoldDB" id="A0A103RDV4"/>
<dbReference type="InterPro" id="IPR028969">
    <property type="entry name" value="Imm52"/>
</dbReference>
<reference evidence="2 3" key="1">
    <citation type="submission" date="2015-11" db="EMBL/GenBank/DDBJ databases">
        <title>Expanding the genomic diversity of Burkholderia species for the development of highly accurate diagnostics.</title>
        <authorList>
            <person name="Sahl J."/>
            <person name="Keim P."/>
            <person name="Wagner D."/>
        </authorList>
    </citation>
    <scope>NUCLEOTIDE SEQUENCE [LARGE SCALE GENOMIC DNA]</scope>
    <source>
        <strain evidence="2 3">MSMB2036</strain>
    </source>
</reference>
<protein>
    <submittedName>
        <fullName evidence="2">LysR family transcriptional regulator</fullName>
    </submittedName>
</protein>
<accession>A0A103RDV4</accession>
<gene>
    <name evidence="2" type="ORF">WJ33_26190</name>
</gene>
<proteinExistence type="predicted"/>
<dbReference type="Pfam" id="PF15579">
    <property type="entry name" value="Imm52"/>
    <property type="match status" value="1"/>
</dbReference>
<sequence>MDIRLKFRDDSLEPTNFGEVLSRIQIVTAELAAIDPTLNRWYARGKSRDEALLYQAFEDGAPSTAILAVLKHKFADDPNTTYVALWDGNDDDDRGATLACHLNEPGLTNTFELSLSDKSILGNLDSVIRIVRAAVIAFKPAYVAVAPRSYVARQVFDDKPGVGWMIYLPTVITQQQVPEAREVVPIPETGKVQTGTVIVSTTDAPFSMRNPEHVETANRIEIRLVEQDLLPTFKDL</sequence>
<feature type="domain" description="Immunity protein 52" evidence="1">
    <location>
        <begin position="23"/>
        <end position="230"/>
    </location>
</feature>